<evidence type="ECO:0000256" key="1">
    <source>
        <dbReference type="SAM" id="SignalP"/>
    </source>
</evidence>
<reference evidence="2" key="1">
    <citation type="submission" date="2015-04" db="EMBL/GenBank/DDBJ databases">
        <authorList>
            <person name="Syromyatnikov M.Y."/>
            <person name="Popov V.N."/>
        </authorList>
    </citation>
    <scope>NUCLEOTIDE SEQUENCE [LARGE SCALE GENOMIC DNA]</scope>
</reference>
<feature type="signal peptide" evidence="1">
    <location>
        <begin position="1"/>
        <end position="21"/>
    </location>
</feature>
<accession>A0A1J1HHR7</accession>
<evidence type="ECO:0000313" key="3">
    <source>
        <dbReference type="Proteomes" id="UP000183832"/>
    </source>
</evidence>
<keyword evidence="1" id="KW-0732">Signal</keyword>
<sequence>MKIFVILSFVLVAMILAPAMAQQIQCAPPDCNVVANRNLLFPHNNPSAFFQCVPRGDVWMAVERPCQCMTFFYTNLQRCEDAANWSPQCVRHSPDAVPRPCE</sequence>
<proteinExistence type="predicted"/>
<feature type="chain" id="PRO_5013357541" evidence="1">
    <location>
        <begin position="22"/>
        <end position="102"/>
    </location>
</feature>
<gene>
    <name evidence="2" type="ORF">CLUMA_CG001372</name>
</gene>
<dbReference type="EMBL" id="CVRI01000004">
    <property type="protein sequence ID" value="CRK87575.1"/>
    <property type="molecule type" value="Genomic_DNA"/>
</dbReference>
<name>A0A1J1HHR7_9DIPT</name>
<evidence type="ECO:0000313" key="2">
    <source>
        <dbReference type="EMBL" id="CRK87575.1"/>
    </source>
</evidence>
<keyword evidence="3" id="KW-1185">Reference proteome</keyword>
<organism evidence="2 3">
    <name type="scientific">Clunio marinus</name>
    <dbReference type="NCBI Taxonomy" id="568069"/>
    <lineage>
        <taxon>Eukaryota</taxon>
        <taxon>Metazoa</taxon>
        <taxon>Ecdysozoa</taxon>
        <taxon>Arthropoda</taxon>
        <taxon>Hexapoda</taxon>
        <taxon>Insecta</taxon>
        <taxon>Pterygota</taxon>
        <taxon>Neoptera</taxon>
        <taxon>Endopterygota</taxon>
        <taxon>Diptera</taxon>
        <taxon>Nematocera</taxon>
        <taxon>Chironomoidea</taxon>
        <taxon>Chironomidae</taxon>
        <taxon>Clunio</taxon>
    </lineage>
</organism>
<dbReference type="AlphaFoldDB" id="A0A1J1HHR7"/>
<dbReference type="OrthoDB" id="7765120at2759"/>
<protein>
    <submittedName>
        <fullName evidence="2">CLUMA_CG001372, isoform A</fullName>
    </submittedName>
</protein>
<dbReference type="Proteomes" id="UP000183832">
    <property type="component" value="Unassembled WGS sequence"/>
</dbReference>